<feature type="transmembrane region" description="Helical" evidence="6">
    <location>
        <begin position="97"/>
        <end position="123"/>
    </location>
</feature>
<keyword evidence="5 6" id="KW-0472">Membrane</keyword>
<feature type="domain" description="GGDEF" evidence="7">
    <location>
        <begin position="225"/>
        <end position="361"/>
    </location>
</feature>
<feature type="transmembrane region" description="Helical" evidence="6">
    <location>
        <begin position="156"/>
        <end position="177"/>
    </location>
</feature>
<keyword evidence="3 6" id="KW-0812">Transmembrane</keyword>
<evidence type="ECO:0000256" key="5">
    <source>
        <dbReference type="ARBA" id="ARBA00023136"/>
    </source>
</evidence>
<gene>
    <name evidence="8" type="ORF">HII30_01695</name>
</gene>
<dbReference type="PROSITE" id="PS50887">
    <property type="entry name" value="GGDEF"/>
    <property type="match status" value="1"/>
</dbReference>
<dbReference type="GO" id="GO:0052621">
    <property type="term" value="F:diguanylate cyclase activity"/>
    <property type="evidence" value="ECO:0007669"/>
    <property type="project" value="TreeGrafter"/>
</dbReference>
<evidence type="ECO:0000313" key="9">
    <source>
        <dbReference type="Proteomes" id="UP000565468"/>
    </source>
</evidence>
<evidence type="ECO:0000256" key="2">
    <source>
        <dbReference type="ARBA" id="ARBA00022475"/>
    </source>
</evidence>
<dbReference type="CDD" id="cd01949">
    <property type="entry name" value="GGDEF"/>
    <property type="match status" value="1"/>
</dbReference>
<feature type="transmembrane region" description="Helical" evidence="6">
    <location>
        <begin position="130"/>
        <end position="150"/>
    </location>
</feature>
<evidence type="ECO:0000256" key="4">
    <source>
        <dbReference type="ARBA" id="ARBA00022989"/>
    </source>
</evidence>
<dbReference type="GO" id="GO:1902201">
    <property type="term" value="P:negative regulation of bacterial-type flagellum-dependent cell motility"/>
    <property type="evidence" value="ECO:0007669"/>
    <property type="project" value="TreeGrafter"/>
</dbReference>
<feature type="transmembrane region" description="Helical" evidence="6">
    <location>
        <begin position="39"/>
        <end position="58"/>
    </location>
</feature>
<dbReference type="Pfam" id="PF07694">
    <property type="entry name" value="5TM-5TMR_LYT"/>
    <property type="match status" value="1"/>
</dbReference>
<dbReference type="GO" id="GO:0005886">
    <property type="term" value="C:plasma membrane"/>
    <property type="evidence" value="ECO:0007669"/>
    <property type="project" value="UniProtKB-SubCell"/>
</dbReference>
<dbReference type="InterPro" id="IPR029787">
    <property type="entry name" value="Nucleotide_cyclase"/>
</dbReference>
<sequence>MFNMLFTNFCVLVTFVYLSGILAKKYNNDLKMPSLKVQMVAGLLFGLYGNILMSYSFSINQLVIADFRHLALVIIASYLGWFPTLITGVVIGAGRMVLLGMSTASMIAGTGMMLTAVLCALISRLPGKRLYNMLTMNLAAMTIISLVITLNTTEPLFWVLLIYLVLSIAATLVIYILTEDVLGSIQMFLQMKKHAETDHLTSLNNLRQFEQLLDRRYDEAIQNREKLGVLLVDIDGFKKINDTYGHAAGDVVLQQLSQLLKKHARPMDEVSRNGGEEFTILAPKASLLETAALGEKIRKAVEQHMFELQDGIVLNVTISLGAAVYPDTVMTDNARELLLQADKALYRAKNSGRNRVCMAEAPDENT</sequence>
<dbReference type="SMART" id="SM00267">
    <property type="entry name" value="GGDEF"/>
    <property type="match status" value="1"/>
</dbReference>
<dbReference type="Pfam" id="PF00990">
    <property type="entry name" value="GGDEF"/>
    <property type="match status" value="1"/>
</dbReference>
<evidence type="ECO:0000256" key="1">
    <source>
        <dbReference type="ARBA" id="ARBA00004651"/>
    </source>
</evidence>
<evidence type="ECO:0000259" key="7">
    <source>
        <dbReference type="PROSITE" id="PS50887"/>
    </source>
</evidence>
<dbReference type="InterPro" id="IPR050469">
    <property type="entry name" value="Diguanylate_Cyclase"/>
</dbReference>
<dbReference type="EMBL" id="JABBPN010000001">
    <property type="protein sequence ID" value="NMO94500.1"/>
    <property type="molecule type" value="Genomic_DNA"/>
</dbReference>
<dbReference type="GO" id="GO:0000155">
    <property type="term" value="F:phosphorelay sensor kinase activity"/>
    <property type="evidence" value="ECO:0007669"/>
    <property type="project" value="InterPro"/>
</dbReference>
<dbReference type="PANTHER" id="PTHR45138">
    <property type="entry name" value="REGULATORY COMPONENTS OF SENSORY TRANSDUCTION SYSTEM"/>
    <property type="match status" value="1"/>
</dbReference>
<protein>
    <submittedName>
        <fullName evidence="8">Diguanylate cyclase</fullName>
    </submittedName>
</protein>
<dbReference type="InterPro" id="IPR011620">
    <property type="entry name" value="Sig_transdc_His_kinase_LytS_TM"/>
</dbReference>
<evidence type="ECO:0000256" key="6">
    <source>
        <dbReference type="SAM" id="Phobius"/>
    </source>
</evidence>
<dbReference type="GO" id="GO:0043709">
    <property type="term" value="P:cell adhesion involved in single-species biofilm formation"/>
    <property type="evidence" value="ECO:0007669"/>
    <property type="project" value="TreeGrafter"/>
</dbReference>
<proteinExistence type="predicted"/>
<dbReference type="Proteomes" id="UP000565468">
    <property type="component" value="Unassembled WGS sequence"/>
</dbReference>
<dbReference type="NCBIfam" id="TIGR00254">
    <property type="entry name" value="GGDEF"/>
    <property type="match status" value="1"/>
</dbReference>
<organism evidence="8 9">
    <name type="scientific">Paenibacillus lemnae</name>
    <dbReference type="NCBI Taxonomy" id="1330551"/>
    <lineage>
        <taxon>Bacteria</taxon>
        <taxon>Bacillati</taxon>
        <taxon>Bacillota</taxon>
        <taxon>Bacilli</taxon>
        <taxon>Bacillales</taxon>
        <taxon>Paenibacillaceae</taxon>
        <taxon>Paenibacillus</taxon>
    </lineage>
</organism>
<dbReference type="SUPFAM" id="SSF55073">
    <property type="entry name" value="Nucleotide cyclase"/>
    <property type="match status" value="1"/>
</dbReference>
<keyword evidence="9" id="KW-1185">Reference proteome</keyword>
<comment type="caution">
    <text evidence="8">The sequence shown here is derived from an EMBL/GenBank/DDBJ whole genome shotgun (WGS) entry which is preliminary data.</text>
</comment>
<name>A0A848M2N8_PAELE</name>
<dbReference type="AlphaFoldDB" id="A0A848M2N8"/>
<dbReference type="InterPro" id="IPR000160">
    <property type="entry name" value="GGDEF_dom"/>
</dbReference>
<keyword evidence="4 6" id="KW-1133">Transmembrane helix</keyword>
<dbReference type="InterPro" id="IPR043128">
    <property type="entry name" value="Rev_trsase/Diguanyl_cyclase"/>
</dbReference>
<evidence type="ECO:0000256" key="3">
    <source>
        <dbReference type="ARBA" id="ARBA00022692"/>
    </source>
</evidence>
<comment type="subcellular location">
    <subcellularLocation>
        <location evidence="1">Cell membrane</location>
        <topology evidence="1">Multi-pass membrane protein</topology>
    </subcellularLocation>
</comment>
<dbReference type="Gene3D" id="3.30.70.270">
    <property type="match status" value="1"/>
</dbReference>
<dbReference type="PANTHER" id="PTHR45138:SF9">
    <property type="entry name" value="DIGUANYLATE CYCLASE DGCM-RELATED"/>
    <property type="match status" value="1"/>
</dbReference>
<reference evidence="8 9" key="1">
    <citation type="submission" date="2020-04" db="EMBL/GenBank/DDBJ databases">
        <title>Paenibacillus algicola sp. nov., a novel marine bacterium producing alginate lyase.</title>
        <authorList>
            <person name="Huang H."/>
        </authorList>
    </citation>
    <scope>NUCLEOTIDE SEQUENCE [LARGE SCALE GENOMIC DNA]</scope>
    <source>
        <strain evidence="8 9">L7-75</strain>
    </source>
</reference>
<accession>A0A848M2N8</accession>
<evidence type="ECO:0000313" key="8">
    <source>
        <dbReference type="EMBL" id="NMO94500.1"/>
    </source>
</evidence>
<feature type="transmembrane region" description="Helical" evidence="6">
    <location>
        <begin position="70"/>
        <end position="91"/>
    </location>
</feature>
<dbReference type="GO" id="GO:0071555">
    <property type="term" value="P:cell wall organization"/>
    <property type="evidence" value="ECO:0007669"/>
    <property type="project" value="InterPro"/>
</dbReference>
<dbReference type="FunFam" id="3.30.70.270:FF:000001">
    <property type="entry name" value="Diguanylate cyclase domain protein"/>
    <property type="match status" value="1"/>
</dbReference>
<keyword evidence="2" id="KW-1003">Cell membrane</keyword>